<evidence type="ECO:0000256" key="1">
    <source>
        <dbReference type="SAM" id="MobiDB-lite"/>
    </source>
</evidence>
<organism evidence="2 3">
    <name type="scientific">Podospora australis</name>
    <dbReference type="NCBI Taxonomy" id="1536484"/>
    <lineage>
        <taxon>Eukaryota</taxon>
        <taxon>Fungi</taxon>
        <taxon>Dikarya</taxon>
        <taxon>Ascomycota</taxon>
        <taxon>Pezizomycotina</taxon>
        <taxon>Sordariomycetes</taxon>
        <taxon>Sordariomycetidae</taxon>
        <taxon>Sordariales</taxon>
        <taxon>Podosporaceae</taxon>
        <taxon>Podospora</taxon>
    </lineage>
</organism>
<feature type="region of interest" description="Disordered" evidence="1">
    <location>
        <begin position="38"/>
        <end position="88"/>
    </location>
</feature>
<gene>
    <name evidence="2" type="ORF">QBC35DRAFT_452139</name>
</gene>
<feature type="compositionally biased region" description="Pro residues" evidence="1">
    <location>
        <begin position="50"/>
        <end position="63"/>
    </location>
</feature>
<accession>A0AAN7AHN6</accession>
<dbReference type="EMBL" id="MU864400">
    <property type="protein sequence ID" value="KAK4187598.1"/>
    <property type="molecule type" value="Genomic_DNA"/>
</dbReference>
<evidence type="ECO:0000313" key="2">
    <source>
        <dbReference type="EMBL" id="KAK4187598.1"/>
    </source>
</evidence>
<proteinExistence type="predicted"/>
<sequence>MLRLPPSTITLNITDVKQLIERRNGSKHRRQFLRYLQEKAPREATEVIHTPPPPPPPPAPDPPQAIAQQEQLRLSTSRPSSPRPPVRTSFDYLEDQEEIEYLFKLMQLQSQNLNGQGSRTIDLPIRDGRLPEMPPLTPPRGSPEFMRSGFRNVDRSTGLSNDGHSGTPDSVDGVADMRFDTPVREPGTRSQAQTSVRRRLHPDERPIHGHEQPTTPSRLRTPGSFRVYDDFLPPSIQPRTPQHLPEARHQSRLRGSYTAPPVRSSPGLTVQTPITARQRREMRAGSRNWSPPGVQTPGMMGLYGGFENTDDEVLFEEIRRHGTVRRPRSPY</sequence>
<dbReference type="Proteomes" id="UP001302126">
    <property type="component" value="Unassembled WGS sequence"/>
</dbReference>
<name>A0AAN7AHN6_9PEZI</name>
<feature type="region of interest" description="Disordered" evidence="1">
    <location>
        <begin position="276"/>
        <end position="296"/>
    </location>
</feature>
<reference evidence="2" key="2">
    <citation type="submission" date="2023-05" db="EMBL/GenBank/DDBJ databases">
        <authorList>
            <consortium name="Lawrence Berkeley National Laboratory"/>
            <person name="Steindorff A."/>
            <person name="Hensen N."/>
            <person name="Bonometti L."/>
            <person name="Westerberg I."/>
            <person name="Brannstrom I.O."/>
            <person name="Guillou S."/>
            <person name="Cros-Aarteil S."/>
            <person name="Calhoun S."/>
            <person name="Haridas S."/>
            <person name="Kuo A."/>
            <person name="Mondo S."/>
            <person name="Pangilinan J."/>
            <person name="Riley R."/>
            <person name="Labutti K."/>
            <person name="Andreopoulos B."/>
            <person name="Lipzen A."/>
            <person name="Chen C."/>
            <person name="Yanf M."/>
            <person name="Daum C."/>
            <person name="Ng V."/>
            <person name="Clum A."/>
            <person name="Ohm R."/>
            <person name="Martin F."/>
            <person name="Silar P."/>
            <person name="Natvig D."/>
            <person name="Lalanne C."/>
            <person name="Gautier V."/>
            <person name="Ament-Velasquez S.L."/>
            <person name="Kruys A."/>
            <person name="Hutchinson M.I."/>
            <person name="Powell A.J."/>
            <person name="Barry K."/>
            <person name="Miller A.N."/>
            <person name="Grigoriev I.V."/>
            <person name="Debuchy R."/>
            <person name="Gladieux P."/>
            <person name="Thoren M.H."/>
            <person name="Johannesson H."/>
        </authorList>
    </citation>
    <scope>NUCLEOTIDE SEQUENCE</scope>
    <source>
        <strain evidence="2">PSN309</strain>
    </source>
</reference>
<dbReference type="AlphaFoldDB" id="A0AAN7AHN6"/>
<protein>
    <submittedName>
        <fullName evidence="2">Uncharacterized protein</fullName>
    </submittedName>
</protein>
<evidence type="ECO:0000313" key="3">
    <source>
        <dbReference type="Proteomes" id="UP001302126"/>
    </source>
</evidence>
<feature type="compositionally biased region" description="Basic and acidic residues" evidence="1">
    <location>
        <begin position="175"/>
        <end position="187"/>
    </location>
</feature>
<feature type="region of interest" description="Disordered" evidence="1">
    <location>
        <begin position="125"/>
        <end position="222"/>
    </location>
</feature>
<feature type="compositionally biased region" description="Basic and acidic residues" evidence="1">
    <location>
        <begin position="201"/>
        <end position="211"/>
    </location>
</feature>
<reference evidence="2" key="1">
    <citation type="journal article" date="2023" name="Mol. Phylogenet. Evol.">
        <title>Genome-scale phylogeny and comparative genomics of the fungal order Sordariales.</title>
        <authorList>
            <person name="Hensen N."/>
            <person name="Bonometti L."/>
            <person name="Westerberg I."/>
            <person name="Brannstrom I.O."/>
            <person name="Guillou S."/>
            <person name="Cros-Aarteil S."/>
            <person name="Calhoun S."/>
            <person name="Haridas S."/>
            <person name="Kuo A."/>
            <person name="Mondo S."/>
            <person name="Pangilinan J."/>
            <person name="Riley R."/>
            <person name="LaButti K."/>
            <person name="Andreopoulos B."/>
            <person name="Lipzen A."/>
            <person name="Chen C."/>
            <person name="Yan M."/>
            <person name="Daum C."/>
            <person name="Ng V."/>
            <person name="Clum A."/>
            <person name="Steindorff A."/>
            <person name="Ohm R.A."/>
            <person name="Martin F."/>
            <person name="Silar P."/>
            <person name="Natvig D.O."/>
            <person name="Lalanne C."/>
            <person name="Gautier V."/>
            <person name="Ament-Velasquez S.L."/>
            <person name="Kruys A."/>
            <person name="Hutchinson M.I."/>
            <person name="Powell A.J."/>
            <person name="Barry K."/>
            <person name="Miller A.N."/>
            <person name="Grigoriev I.V."/>
            <person name="Debuchy R."/>
            <person name="Gladieux P."/>
            <person name="Hiltunen Thoren M."/>
            <person name="Johannesson H."/>
        </authorList>
    </citation>
    <scope>NUCLEOTIDE SEQUENCE</scope>
    <source>
        <strain evidence="2">PSN309</strain>
    </source>
</reference>
<feature type="compositionally biased region" description="Pro residues" evidence="1">
    <location>
        <begin position="132"/>
        <end position="141"/>
    </location>
</feature>
<comment type="caution">
    <text evidence="2">The sequence shown here is derived from an EMBL/GenBank/DDBJ whole genome shotgun (WGS) entry which is preliminary data.</text>
</comment>
<feature type="compositionally biased region" description="Polar residues" evidence="1">
    <location>
        <begin position="155"/>
        <end position="168"/>
    </location>
</feature>
<keyword evidence="3" id="KW-1185">Reference proteome</keyword>